<evidence type="ECO:0000256" key="10">
    <source>
        <dbReference type="SAM" id="MobiDB-lite"/>
    </source>
</evidence>
<keyword evidence="2" id="KW-0808">Transferase</keyword>
<keyword evidence="4" id="KW-0418">Kinase</keyword>
<dbReference type="Pfam" id="PF00069">
    <property type="entry name" value="Pkinase"/>
    <property type="match status" value="1"/>
</dbReference>
<dbReference type="PROSITE" id="PS50011">
    <property type="entry name" value="PROTEIN_KINASE_DOM"/>
    <property type="match status" value="1"/>
</dbReference>
<evidence type="ECO:0000256" key="1">
    <source>
        <dbReference type="ARBA" id="ARBA00022527"/>
    </source>
</evidence>
<evidence type="ECO:0000256" key="2">
    <source>
        <dbReference type="ARBA" id="ARBA00022679"/>
    </source>
</evidence>
<feature type="active site" description="Proton acceptor" evidence="6">
    <location>
        <position position="131"/>
    </location>
</feature>
<feature type="binding site" evidence="7">
    <location>
        <position position="154"/>
    </location>
    <ligand>
        <name>ATP</name>
        <dbReference type="ChEBI" id="CHEBI:30616"/>
    </ligand>
</feature>
<protein>
    <submittedName>
        <fullName evidence="12">Sulfur stress regulator</fullName>
    </submittedName>
</protein>
<dbReference type="EMBL" id="BDRX01000085">
    <property type="protein sequence ID" value="GBF96707.1"/>
    <property type="molecule type" value="Genomic_DNA"/>
</dbReference>
<dbReference type="Gene3D" id="1.10.510.10">
    <property type="entry name" value="Transferase(Phosphotransferase) domain 1"/>
    <property type="match status" value="1"/>
</dbReference>
<dbReference type="InterPro" id="IPR030616">
    <property type="entry name" value="Aur-like"/>
</dbReference>
<dbReference type="PROSITE" id="PS00107">
    <property type="entry name" value="PROTEIN_KINASE_ATP"/>
    <property type="match status" value="1"/>
</dbReference>
<proteinExistence type="predicted"/>
<evidence type="ECO:0000256" key="9">
    <source>
        <dbReference type="PROSITE-ProRule" id="PRU10141"/>
    </source>
</evidence>
<gene>
    <name evidence="12" type="ORF">Rsub_09449</name>
</gene>
<evidence type="ECO:0000256" key="5">
    <source>
        <dbReference type="ARBA" id="ARBA00022840"/>
    </source>
</evidence>
<dbReference type="OrthoDB" id="503873at2759"/>
<evidence type="ECO:0000313" key="13">
    <source>
        <dbReference type="Proteomes" id="UP000247498"/>
    </source>
</evidence>
<reference evidence="12 13" key="1">
    <citation type="journal article" date="2018" name="Sci. Rep.">
        <title>Raphidocelis subcapitata (=Pseudokirchneriella subcapitata) provides an insight into genome evolution and environmental adaptations in the Sphaeropleales.</title>
        <authorList>
            <person name="Suzuki S."/>
            <person name="Yamaguchi H."/>
            <person name="Nakajima N."/>
            <person name="Kawachi M."/>
        </authorList>
    </citation>
    <scope>NUCLEOTIDE SEQUENCE [LARGE SCALE GENOMIC DNA]</scope>
    <source>
        <strain evidence="12 13">NIES-35</strain>
    </source>
</reference>
<keyword evidence="5 7" id="KW-0067">ATP-binding</keyword>
<name>A0A2V0PHK0_9CHLO</name>
<dbReference type="GO" id="GO:0005524">
    <property type="term" value="F:ATP binding"/>
    <property type="evidence" value="ECO:0007669"/>
    <property type="project" value="UniProtKB-UniRule"/>
</dbReference>
<dbReference type="SMART" id="SM00220">
    <property type="entry name" value="S_TKc"/>
    <property type="match status" value="1"/>
</dbReference>
<feature type="domain" description="Protein kinase" evidence="11">
    <location>
        <begin position="12"/>
        <end position="282"/>
    </location>
</feature>
<comment type="caution">
    <text evidence="12">The sequence shown here is derived from an EMBL/GenBank/DDBJ whole genome shotgun (WGS) entry which is preliminary data.</text>
</comment>
<evidence type="ECO:0000313" key="12">
    <source>
        <dbReference type="EMBL" id="GBF96707.1"/>
    </source>
</evidence>
<evidence type="ECO:0000256" key="3">
    <source>
        <dbReference type="ARBA" id="ARBA00022741"/>
    </source>
</evidence>
<dbReference type="InterPro" id="IPR000719">
    <property type="entry name" value="Prot_kinase_dom"/>
</dbReference>
<organism evidence="12 13">
    <name type="scientific">Raphidocelis subcapitata</name>
    <dbReference type="NCBI Taxonomy" id="307507"/>
    <lineage>
        <taxon>Eukaryota</taxon>
        <taxon>Viridiplantae</taxon>
        <taxon>Chlorophyta</taxon>
        <taxon>core chlorophytes</taxon>
        <taxon>Chlorophyceae</taxon>
        <taxon>CS clade</taxon>
        <taxon>Sphaeropleales</taxon>
        <taxon>Selenastraceae</taxon>
        <taxon>Raphidocelis</taxon>
    </lineage>
</organism>
<evidence type="ECO:0000256" key="8">
    <source>
        <dbReference type="PIRSR" id="PIRSR630616-3"/>
    </source>
</evidence>
<keyword evidence="3 7" id="KW-0547">Nucleotide-binding</keyword>
<dbReference type="GO" id="GO:0004674">
    <property type="term" value="F:protein serine/threonine kinase activity"/>
    <property type="evidence" value="ECO:0007669"/>
    <property type="project" value="UniProtKB-KW"/>
</dbReference>
<dbReference type="PANTHER" id="PTHR24350">
    <property type="entry name" value="SERINE/THREONINE-PROTEIN KINASE IAL-RELATED"/>
    <property type="match status" value="1"/>
</dbReference>
<feature type="cross-link" description="Glycyl lysine isopeptide (Lys-Gly) (interchain with G-Cter in SUMO2)" evidence="8">
    <location>
        <position position="133"/>
    </location>
</feature>
<dbReference type="InterPro" id="IPR017441">
    <property type="entry name" value="Protein_kinase_ATP_BS"/>
</dbReference>
<dbReference type="InterPro" id="IPR011009">
    <property type="entry name" value="Kinase-like_dom_sf"/>
</dbReference>
<keyword evidence="1" id="KW-0723">Serine/threonine-protein kinase</keyword>
<dbReference type="InParanoid" id="A0A2V0PHK0"/>
<evidence type="ECO:0000256" key="4">
    <source>
        <dbReference type="ARBA" id="ARBA00022777"/>
    </source>
</evidence>
<dbReference type="AlphaFoldDB" id="A0A2V0PHK0"/>
<feature type="region of interest" description="Disordered" evidence="10">
    <location>
        <begin position="317"/>
        <end position="339"/>
    </location>
</feature>
<evidence type="ECO:0000256" key="7">
    <source>
        <dbReference type="PIRSR" id="PIRSR630616-2"/>
    </source>
</evidence>
<dbReference type="SUPFAM" id="SSF56112">
    <property type="entry name" value="Protein kinase-like (PK-like)"/>
    <property type="match status" value="1"/>
</dbReference>
<sequence length="339" mass="37421">MVHTFFEESRKYQLIQYLGAGSFGCVALARDAATGELVAIKQLEREFVRHHYVCAEILNHSRLSHPHVVAFRSVFLTGRDVNIVMEFVSGGSLLPFVQRRGRLEEPLARWFFQQLVLAVDYCHRKGVANRDIKLDNLLLQPLTGLPRPLLKVCDFGYSKSEMRRCEAHARVGTLSYMPPEIMDVESAISYDAAAVDVWCCGVCLYAMLTGRMPFPAPGRGLRGEALARAVAGARRAILAGGGARLPPEAGVSAGCEALIRRMLEPRPERRATVPDILSDPWFLVELPPNALTMNEHYLSLPPATKQSEEEIRGVVAAVRGSDSGDDSLERVSVGSERGH</sequence>
<keyword evidence="13" id="KW-1185">Reference proteome</keyword>
<accession>A0A2V0PHK0</accession>
<evidence type="ECO:0000256" key="6">
    <source>
        <dbReference type="PIRSR" id="PIRSR630616-1"/>
    </source>
</evidence>
<dbReference type="Proteomes" id="UP000247498">
    <property type="component" value="Unassembled WGS sequence"/>
</dbReference>
<feature type="binding site" evidence="7 9">
    <location>
        <position position="41"/>
    </location>
    <ligand>
        <name>ATP</name>
        <dbReference type="ChEBI" id="CHEBI:30616"/>
    </ligand>
</feature>
<dbReference type="STRING" id="307507.A0A2V0PHK0"/>
<evidence type="ECO:0000259" key="11">
    <source>
        <dbReference type="PROSITE" id="PS50011"/>
    </source>
</evidence>